<dbReference type="Proteomes" id="UP001595961">
    <property type="component" value="Unassembled WGS sequence"/>
</dbReference>
<keyword evidence="2" id="KW-1185">Reference proteome</keyword>
<reference evidence="2" key="1">
    <citation type="journal article" date="2019" name="Int. J. Syst. Evol. Microbiol.">
        <title>The Global Catalogue of Microorganisms (GCM) 10K type strain sequencing project: providing services to taxonomists for standard genome sequencing and annotation.</title>
        <authorList>
            <consortium name="The Broad Institute Genomics Platform"/>
            <consortium name="The Broad Institute Genome Sequencing Center for Infectious Disease"/>
            <person name="Wu L."/>
            <person name="Ma J."/>
        </authorList>
    </citation>
    <scope>NUCLEOTIDE SEQUENCE [LARGE SCALE GENOMIC DNA]</scope>
    <source>
        <strain evidence="2">CCM 4481</strain>
    </source>
</reference>
<organism evidence="1 2">
    <name type="scientific">Dyella halodurans</name>
    <dbReference type="NCBI Taxonomy" id="1920171"/>
    <lineage>
        <taxon>Bacteria</taxon>
        <taxon>Pseudomonadati</taxon>
        <taxon>Pseudomonadota</taxon>
        <taxon>Gammaproteobacteria</taxon>
        <taxon>Lysobacterales</taxon>
        <taxon>Rhodanobacteraceae</taxon>
        <taxon>Dyella</taxon>
    </lineage>
</organism>
<evidence type="ECO:0000313" key="1">
    <source>
        <dbReference type="EMBL" id="MFC4526077.1"/>
    </source>
</evidence>
<comment type="caution">
    <text evidence="1">The sequence shown here is derived from an EMBL/GenBank/DDBJ whole genome shotgun (WGS) entry which is preliminary data.</text>
</comment>
<evidence type="ECO:0000313" key="2">
    <source>
        <dbReference type="Proteomes" id="UP001595961"/>
    </source>
</evidence>
<proteinExistence type="predicted"/>
<gene>
    <name evidence="1" type="ORF">ACFO5W_05445</name>
</gene>
<protein>
    <submittedName>
        <fullName evidence="1">Uncharacterized protein</fullName>
    </submittedName>
</protein>
<sequence length="126" mass="13663">MAVLVGIYLVQSVSIEVQLDGGPAWIGAWSVSRSPSGNRDDWEVLTDATTSQSFASAECARHAGEEEGAALARLLQGDDCLEPLPWCMEPSWHAAQDVSPATVLSASRRCRTFEVTATTVRSRYLH</sequence>
<dbReference type="RefSeq" id="WP_266152195.1">
    <property type="nucleotide sequence ID" value="NZ_CP064028.1"/>
</dbReference>
<name>A0ABV9C001_9GAMM</name>
<accession>A0ABV9C001</accession>
<dbReference type="EMBL" id="JBHSGA010000009">
    <property type="protein sequence ID" value="MFC4526077.1"/>
    <property type="molecule type" value="Genomic_DNA"/>
</dbReference>